<dbReference type="InterPro" id="IPR050665">
    <property type="entry name" value="Cytochrome_P450_Monooxygen"/>
</dbReference>
<protein>
    <submittedName>
        <fullName evidence="14">p450 domain-containing protein</fullName>
    </submittedName>
</protein>
<dbReference type="GO" id="GO:0016020">
    <property type="term" value="C:membrane"/>
    <property type="evidence" value="ECO:0007669"/>
    <property type="project" value="UniProtKB-SubCell"/>
</dbReference>
<dbReference type="PROSITE" id="PS00086">
    <property type="entry name" value="CYTOCHROME_P450"/>
    <property type="match status" value="1"/>
</dbReference>
<comment type="cofactor">
    <cofactor evidence="11">
        <name>heme</name>
        <dbReference type="ChEBI" id="CHEBI:30413"/>
    </cofactor>
</comment>
<evidence type="ECO:0000256" key="4">
    <source>
        <dbReference type="ARBA" id="ARBA00022692"/>
    </source>
</evidence>
<keyword evidence="8 11" id="KW-0408">Iron</keyword>
<evidence type="ECO:0000256" key="9">
    <source>
        <dbReference type="ARBA" id="ARBA00023033"/>
    </source>
</evidence>
<dbReference type="FunCoup" id="A0A1Q3BU65">
    <property type="interactions" value="160"/>
</dbReference>
<dbReference type="InterPro" id="IPR002401">
    <property type="entry name" value="Cyt_P450_E_grp-I"/>
</dbReference>
<dbReference type="SUPFAM" id="SSF48264">
    <property type="entry name" value="Cytochrome P450"/>
    <property type="match status" value="1"/>
</dbReference>
<dbReference type="InterPro" id="IPR017972">
    <property type="entry name" value="Cyt_P450_CS"/>
</dbReference>
<evidence type="ECO:0000256" key="5">
    <source>
        <dbReference type="ARBA" id="ARBA00022723"/>
    </source>
</evidence>
<keyword evidence="4 13" id="KW-0812">Transmembrane</keyword>
<name>A0A1Q3BU65_CEPFO</name>
<keyword evidence="15" id="KW-1185">Reference proteome</keyword>
<evidence type="ECO:0000256" key="8">
    <source>
        <dbReference type="ARBA" id="ARBA00023004"/>
    </source>
</evidence>
<dbReference type="Proteomes" id="UP000187406">
    <property type="component" value="Unassembled WGS sequence"/>
</dbReference>
<dbReference type="Pfam" id="PF00067">
    <property type="entry name" value="p450"/>
    <property type="match status" value="1"/>
</dbReference>
<dbReference type="GO" id="GO:0005506">
    <property type="term" value="F:iron ion binding"/>
    <property type="evidence" value="ECO:0007669"/>
    <property type="project" value="InterPro"/>
</dbReference>
<dbReference type="OrthoDB" id="1470350at2759"/>
<dbReference type="PRINTS" id="PR00385">
    <property type="entry name" value="P450"/>
</dbReference>
<gene>
    <name evidence="14" type="ORF">CFOL_v3_14993</name>
</gene>
<organism evidence="14 15">
    <name type="scientific">Cephalotus follicularis</name>
    <name type="common">Albany pitcher plant</name>
    <dbReference type="NCBI Taxonomy" id="3775"/>
    <lineage>
        <taxon>Eukaryota</taxon>
        <taxon>Viridiplantae</taxon>
        <taxon>Streptophyta</taxon>
        <taxon>Embryophyta</taxon>
        <taxon>Tracheophyta</taxon>
        <taxon>Spermatophyta</taxon>
        <taxon>Magnoliopsida</taxon>
        <taxon>eudicotyledons</taxon>
        <taxon>Gunneridae</taxon>
        <taxon>Pentapetalae</taxon>
        <taxon>rosids</taxon>
        <taxon>fabids</taxon>
        <taxon>Oxalidales</taxon>
        <taxon>Cephalotaceae</taxon>
        <taxon>Cephalotus</taxon>
    </lineage>
</organism>
<evidence type="ECO:0000256" key="7">
    <source>
        <dbReference type="ARBA" id="ARBA00023002"/>
    </source>
</evidence>
<keyword evidence="3 11" id="KW-0349">Heme</keyword>
<feature type="binding site" description="axial binding residue" evidence="11">
    <location>
        <position position="465"/>
    </location>
    <ligand>
        <name>heme</name>
        <dbReference type="ChEBI" id="CHEBI:30413"/>
    </ligand>
    <ligandPart>
        <name>Fe</name>
        <dbReference type="ChEBI" id="CHEBI:18248"/>
    </ligandPart>
</feature>
<reference evidence="15" key="1">
    <citation type="submission" date="2016-04" db="EMBL/GenBank/DDBJ databases">
        <title>Cephalotus genome sequencing.</title>
        <authorList>
            <person name="Fukushima K."/>
            <person name="Hasebe M."/>
            <person name="Fang X."/>
        </authorList>
    </citation>
    <scope>NUCLEOTIDE SEQUENCE [LARGE SCALE GENOMIC DNA]</scope>
    <source>
        <strain evidence="15">cv. St1</strain>
    </source>
</reference>
<dbReference type="InterPro" id="IPR001128">
    <property type="entry name" value="Cyt_P450"/>
</dbReference>
<dbReference type="Gene3D" id="1.10.630.10">
    <property type="entry name" value="Cytochrome P450"/>
    <property type="match status" value="1"/>
</dbReference>
<evidence type="ECO:0000256" key="11">
    <source>
        <dbReference type="PIRSR" id="PIRSR602401-1"/>
    </source>
</evidence>
<evidence type="ECO:0000256" key="13">
    <source>
        <dbReference type="SAM" id="Phobius"/>
    </source>
</evidence>
<comment type="subcellular location">
    <subcellularLocation>
        <location evidence="1">Membrane</location>
        <topology evidence="1">Single-pass membrane protein</topology>
    </subcellularLocation>
</comment>
<keyword evidence="10 13" id="KW-0472">Membrane</keyword>
<evidence type="ECO:0000256" key="2">
    <source>
        <dbReference type="ARBA" id="ARBA00010617"/>
    </source>
</evidence>
<comment type="similarity">
    <text evidence="2 12">Belongs to the cytochrome P450 family.</text>
</comment>
<dbReference type="InterPro" id="IPR036396">
    <property type="entry name" value="Cyt_P450_sf"/>
</dbReference>
<dbReference type="GO" id="GO:0016705">
    <property type="term" value="F:oxidoreductase activity, acting on paired donors, with incorporation or reduction of molecular oxygen"/>
    <property type="evidence" value="ECO:0007669"/>
    <property type="project" value="InterPro"/>
</dbReference>
<feature type="transmembrane region" description="Helical" evidence="13">
    <location>
        <begin position="6"/>
        <end position="31"/>
    </location>
</feature>
<proteinExistence type="inferred from homology"/>
<dbReference type="PANTHER" id="PTHR24282">
    <property type="entry name" value="CYTOCHROME P450 FAMILY MEMBER"/>
    <property type="match status" value="1"/>
</dbReference>
<evidence type="ECO:0000256" key="3">
    <source>
        <dbReference type="ARBA" id="ARBA00022617"/>
    </source>
</evidence>
<keyword evidence="9 12" id="KW-0503">Monooxygenase</keyword>
<evidence type="ECO:0000256" key="6">
    <source>
        <dbReference type="ARBA" id="ARBA00022989"/>
    </source>
</evidence>
<evidence type="ECO:0000313" key="15">
    <source>
        <dbReference type="Proteomes" id="UP000187406"/>
    </source>
</evidence>
<evidence type="ECO:0000256" key="12">
    <source>
        <dbReference type="RuleBase" id="RU000461"/>
    </source>
</evidence>
<dbReference type="GO" id="GO:0004497">
    <property type="term" value="F:monooxygenase activity"/>
    <property type="evidence" value="ECO:0007669"/>
    <property type="project" value="UniProtKB-KW"/>
</dbReference>
<dbReference type="EMBL" id="BDDD01000919">
    <property type="protein sequence ID" value="GAV71499.1"/>
    <property type="molecule type" value="Genomic_DNA"/>
</dbReference>
<dbReference type="PRINTS" id="PR00463">
    <property type="entry name" value="EP450I"/>
</dbReference>
<evidence type="ECO:0000256" key="1">
    <source>
        <dbReference type="ARBA" id="ARBA00004167"/>
    </source>
</evidence>
<dbReference type="PANTHER" id="PTHR24282:SF26">
    <property type="entry name" value="CYTOCHROME P450"/>
    <property type="match status" value="1"/>
</dbReference>
<keyword evidence="6 13" id="KW-1133">Transmembrane helix</keyword>
<sequence length="517" mass="58323">MEAEPYLIMKIVVSVVLGGLVGLIFHLYNVLWLRQERSRSKLQKQGITGPPPSFLLGNIPEMTRIKLQVAPRDEQNVGFIAHEWFSTVFPHIIKWQNEYGPVFVYSTGNIQQVCVTDVHMAKEISQCTSLSLGKPSYLSKDRGPLLGQGIISSNGPIWSYQRKIIAPEFYLDKVKMMINLMVDSTTTMLKSWESRIEIKGGIADIKVDEDLRSLSADVISRACFGSNYSKGEQIFARLRLLQKTMSMSSIGIPGMRYFPSKNNRDIWKLDKEIHSLILTVVKQRMKSPSEKNLLQTILEAAGDYDAFPPNVSRDKFIVDNCKNIYFAGHETSAITASWSLMLLAAHPDWQDRVRAEVLEICKGNNPDADMLRRMKTLTMVIQETLRLYPPAVFVVREALQDLEFNDIVYPRGMGIQIPIPIIQQHPDLWGPDAHQFNPERFARGILGASKISQAYMPFGVGARTCAGQNFAMTELKVILCLTLSKFCFSLSPSYCHLPTFKLVVEPGHGVCLCMKKV</sequence>
<dbReference type="InParanoid" id="A0A1Q3BU65"/>
<keyword evidence="7 12" id="KW-0560">Oxidoreductase</keyword>
<dbReference type="STRING" id="3775.A0A1Q3BU65"/>
<keyword evidence="5 11" id="KW-0479">Metal-binding</keyword>
<evidence type="ECO:0000313" key="14">
    <source>
        <dbReference type="EMBL" id="GAV71499.1"/>
    </source>
</evidence>
<dbReference type="GO" id="GO:0020037">
    <property type="term" value="F:heme binding"/>
    <property type="evidence" value="ECO:0007669"/>
    <property type="project" value="InterPro"/>
</dbReference>
<evidence type="ECO:0000256" key="10">
    <source>
        <dbReference type="ARBA" id="ARBA00023136"/>
    </source>
</evidence>
<dbReference type="AlphaFoldDB" id="A0A1Q3BU65"/>
<comment type="caution">
    <text evidence="14">The sequence shown here is derived from an EMBL/GenBank/DDBJ whole genome shotgun (WGS) entry which is preliminary data.</text>
</comment>
<accession>A0A1Q3BU65</accession>